<sequence>MIKLPMIIGGKEVWKDEIIDVIFPYSQEKIGEAVKGSPEDVYQAIEKAKIGLEKLKKLTAYEKYKILLKVANLLESRKEEFARTITLETGKTIREARIEVDRAINTITFSAEEAKRIHGEYVHFDASPNGRGKKGFCYRVPAGIVSAITPFNFPVNLTAHKIAPSIAAGCPLILKPSERTPLSPIMLCQLFLEAGVPEEAVSVIPGFADVGQAMTTHPDVRVVSFTGSLKVGEIIAKQAGLKKIVMELGSNSAVIVDKTANLEIAAKKSVLGGFALAGQVCISVQRIFVHESVADVFEHLLKVEASKLKYGNPLEEDTDVGPVISISEVDRIETWINEAVMKGGKLALGGIQSKDRPIIPPTIVSEVPEESKLFYEEAFAPVVAVRRFKDIDEAIKLVNKTNYGLQVGVFTNDLKNAWKVIENADVGGVIINDIPTFRADNMPYGGVKGSGIGREGPKFAIEDYTEIKVVAFDLG</sequence>
<evidence type="ECO:0000259" key="3">
    <source>
        <dbReference type="Pfam" id="PF00171"/>
    </source>
</evidence>
<comment type="similarity">
    <text evidence="1">Belongs to the aldehyde dehydrogenase family.</text>
</comment>
<dbReference type="GO" id="GO:0008911">
    <property type="term" value="F:lactaldehyde dehydrogenase (NAD+) activity"/>
    <property type="evidence" value="ECO:0007669"/>
    <property type="project" value="TreeGrafter"/>
</dbReference>
<evidence type="ECO:0000256" key="2">
    <source>
        <dbReference type="ARBA" id="ARBA00023002"/>
    </source>
</evidence>
<accession>C4FIC5</accession>
<proteinExistence type="inferred from homology"/>
<dbReference type="EMBL" id="ABZS01000019">
    <property type="protein sequence ID" value="EEP61171.1"/>
    <property type="molecule type" value="Genomic_DNA"/>
</dbReference>
<dbReference type="InterPro" id="IPR016162">
    <property type="entry name" value="Ald_DH_N"/>
</dbReference>
<dbReference type="InterPro" id="IPR051020">
    <property type="entry name" value="ALDH-related_metabolic_enz"/>
</dbReference>
<dbReference type="InterPro" id="IPR016161">
    <property type="entry name" value="Ald_DH/histidinol_DH"/>
</dbReference>
<dbReference type="SUPFAM" id="SSF53720">
    <property type="entry name" value="ALDH-like"/>
    <property type="match status" value="1"/>
</dbReference>
<evidence type="ECO:0000313" key="5">
    <source>
        <dbReference type="Proteomes" id="UP000005540"/>
    </source>
</evidence>
<dbReference type="Gene3D" id="3.40.309.10">
    <property type="entry name" value="Aldehyde Dehydrogenase, Chain A, domain 2"/>
    <property type="match status" value="1"/>
</dbReference>
<comment type="caution">
    <text evidence="4">The sequence shown here is derived from an EMBL/GenBank/DDBJ whole genome shotgun (WGS) entry which is preliminary data.</text>
</comment>
<protein>
    <submittedName>
        <fullName evidence="4">Succinate-semialdehyde dehydrogenase [NADP+]</fullName>
        <ecNumber evidence="4">1.2.1.16</ecNumber>
    </submittedName>
</protein>
<dbReference type="OrthoDB" id="9762913at2"/>
<reference evidence="4 5" key="1">
    <citation type="submission" date="2009-04" db="EMBL/GenBank/DDBJ databases">
        <authorList>
            <person name="Reysenbach A.-L."/>
            <person name="Heidelberg J.F."/>
            <person name="Nelson W.C."/>
        </authorList>
    </citation>
    <scope>NUCLEOTIDE SEQUENCE [LARGE SCALE GENOMIC DNA]</scope>
    <source>
        <strain evidence="4 5">SS-5</strain>
    </source>
</reference>
<gene>
    <name evidence="4" type="ORF">SULYE_0310</name>
</gene>
<dbReference type="EC" id="1.2.1.16" evidence="4"/>
<dbReference type="Gene3D" id="3.40.605.10">
    <property type="entry name" value="Aldehyde Dehydrogenase, Chain A, domain 1"/>
    <property type="match status" value="1"/>
</dbReference>
<evidence type="ECO:0000313" key="4">
    <source>
        <dbReference type="EMBL" id="EEP61171.1"/>
    </source>
</evidence>
<dbReference type="GO" id="GO:0009013">
    <property type="term" value="F:succinate-semialdehyde dehydrogenase [NAD(P)+] activity"/>
    <property type="evidence" value="ECO:0007669"/>
    <property type="project" value="UniProtKB-EC"/>
</dbReference>
<dbReference type="FunFam" id="3.40.605.10:FF:000007">
    <property type="entry name" value="NAD/NADP-dependent betaine aldehyde dehydrogenase"/>
    <property type="match status" value="1"/>
</dbReference>
<dbReference type="InterPro" id="IPR015590">
    <property type="entry name" value="Aldehyde_DH_dom"/>
</dbReference>
<dbReference type="Proteomes" id="UP000005540">
    <property type="component" value="Unassembled WGS sequence"/>
</dbReference>
<dbReference type="Pfam" id="PF00171">
    <property type="entry name" value="Aldedh"/>
    <property type="match status" value="1"/>
</dbReference>
<organism evidence="4 5">
    <name type="scientific">Sulfurihydrogenibium yellowstonense SS-5</name>
    <dbReference type="NCBI Taxonomy" id="432331"/>
    <lineage>
        <taxon>Bacteria</taxon>
        <taxon>Pseudomonadati</taxon>
        <taxon>Aquificota</taxon>
        <taxon>Aquificia</taxon>
        <taxon>Aquificales</taxon>
        <taxon>Hydrogenothermaceae</taxon>
        <taxon>Sulfurihydrogenibium</taxon>
    </lineage>
</organism>
<keyword evidence="5" id="KW-1185">Reference proteome</keyword>
<name>C4FIC5_9AQUI</name>
<dbReference type="PANTHER" id="PTHR42991">
    <property type="entry name" value="ALDEHYDE DEHYDROGENASE"/>
    <property type="match status" value="1"/>
</dbReference>
<dbReference type="CDD" id="cd07149">
    <property type="entry name" value="ALDH_y4uC"/>
    <property type="match status" value="1"/>
</dbReference>
<keyword evidence="2 4" id="KW-0560">Oxidoreductase</keyword>
<dbReference type="AlphaFoldDB" id="C4FIC5"/>
<dbReference type="PANTHER" id="PTHR42991:SF1">
    <property type="entry name" value="ALDEHYDE DEHYDROGENASE"/>
    <property type="match status" value="1"/>
</dbReference>
<feature type="domain" description="Aldehyde dehydrogenase" evidence="3">
    <location>
        <begin position="17"/>
        <end position="470"/>
    </location>
</feature>
<dbReference type="RefSeq" id="WP_007545773.1">
    <property type="nucleotide sequence ID" value="NZ_ABZS01000019.1"/>
</dbReference>
<dbReference type="InterPro" id="IPR016163">
    <property type="entry name" value="Ald_DH_C"/>
</dbReference>
<evidence type="ECO:0000256" key="1">
    <source>
        <dbReference type="ARBA" id="ARBA00009986"/>
    </source>
</evidence>